<evidence type="ECO:0000256" key="1">
    <source>
        <dbReference type="ARBA" id="ARBA00001561"/>
    </source>
</evidence>
<evidence type="ECO:0000313" key="5">
    <source>
        <dbReference type="EMBL" id="MFH6772193.1"/>
    </source>
</evidence>
<proteinExistence type="predicted"/>
<sequence>MKTKHIVLFVFLVGFLSLSSFHKFENEKVQYSKDKFVVVLDAGHGGKDPGKPSKYGYKEKDIALKIALDVGEQLEKNPNIKVIYTRKTDTFIELRDRPKIANKAKADLFVSIHCNAHYSQAYGTETYVMGVGNTQRNFEVAKAENEVIFLEDNYQDKYSGFNPNSPESLLGFSVVTEEYTDQSILLASLIEKNFSQMYQRKSRGVKQASLWVIHQTAMPSVLIETGFVTNKTEGAYLNSSKGQNQTATAITKAILEYRDQLSSGYTTEYAITEHDNSSTTTSGNDSPIVYKIQIAASSRALEPKPYNFNGLDHVTREKEGNLYKYFYGETSNYDMTKDLENEVKKKGYTSSFVVAFKDGKKISLTEALKTAAN</sequence>
<gene>
    <name evidence="5" type="ORF">V8G58_09645</name>
</gene>
<keyword evidence="6" id="KW-1185">Reference proteome</keyword>
<organism evidence="5 6">
    <name type="scientific">Gaetbulibacter aestuarii</name>
    <dbReference type="NCBI Taxonomy" id="1502358"/>
    <lineage>
        <taxon>Bacteria</taxon>
        <taxon>Pseudomonadati</taxon>
        <taxon>Bacteroidota</taxon>
        <taxon>Flavobacteriia</taxon>
        <taxon>Flavobacteriales</taxon>
        <taxon>Flavobacteriaceae</taxon>
        <taxon>Gaetbulibacter</taxon>
    </lineage>
</organism>
<evidence type="ECO:0000259" key="4">
    <source>
        <dbReference type="SMART" id="SM00646"/>
    </source>
</evidence>
<evidence type="ECO:0000256" key="2">
    <source>
        <dbReference type="ARBA" id="ARBA00011901"/>
    </source>
</evidence>
<dbReference type="PANTHER" id="PTHR30404:SF0">
    <property type="entry name" value="N-ACETYLMURAMOYL-L-ALANINE AMIDASE AMIC"/>
    <property type="match status" value="1"/>
</dbReference>
<accession>A0ABW7N0L0</accession>
<name>A0ABW7N0L0_9FLAO</name>
<dbReference type="Gene3D" id="3.40.630.40">
    <property type="entry name" value="Zn-dependent exopeptidases"/>
    <property type="match status" value="1"/>
</dbReference>
<dbReference type="EC" id="3.5.1.28" evidence="2"/>
<comment type="catalytic activity">
    <reaction evidence="1">
        <text>Hydrolyzes the link between N-acetylmuramoyl residues and L-amino acid residues in certain cell-wall glycopeptides.</text>
        <dbReference type="EC" id="3.5.1.28"/>
    </reaction>
</comment>
<evidence type="ECO:0000256" key="3">
    <source>
        <dbReference type="ARBA" id="ARBA00022801"/>
    </source>
</evidence>
<evidence type="ECO:0000313" key="6">
    <source>
        <dbReference type="Proteomes" id="UP001610100"/>
    </source>
</evidence>
<keyword evidence="3 5" id="KW-0378">Hydrolase</keyword>
<comment type="caution">
    <text evidence="5">The sequence shown here is derived from an EMBL/GenBank/DDBJ whole genome shotgun (WGS) entry which is preliminary data.</text>
</comment>
<dbReference type="EMBL" id="JBAWKB010000002">
    <property type="protein sequence ID" value="MFH6772193.1"/>
    <property type="molecule type" value="Genomic_DNA"/>
</dbReference>
<dbReference type="SMART" id="SM00646">
    <property type="entry name" value="Ami_3"/>
    <property type="match status" value="1"/>
</dbReference>
<feature type="domain" description="MurNAc-LAA" evidence="4">
    <location>
        <begin position="98"/>
        <end position="255"/>
    </location>
</feature>
<dbReference type="RefSeq" id="WP_344741487.1">
    <property type="nucleotide sequence ID" value="NZ_BAABAY010000002.1"/>
</dbReference>
<dbReference type="SUPFAM" id="SSF53187">
    <property type="entry name" value="Zn-dependent exopeptidases"/>
    <property type="match status" value="1"/>
</dbReference>
<reference evidence="5 6" key="1">
    <citation type="submission" date="2024-02" db="EMBL/GenBank/DDBJ databases">
        <title>A Gaetbulibacter species isolated from tidal flats and genomic insights of their niches.</title>
        <authorList>
            <person name="Ye Y."/>
        </authorList>
    </citation>
    <scope>NUCLEOTIDE SEQUENCE [LARGE SCALE GENOMIC DNA]</scope>
    <source>
        <strain evidence="5 6">KYW382</strain>
    </source>
</reference>
<dbReference type="GO" id="GO:0008745">
    <property type="term" value="F:N-acetylmuramoyl-L-alanine amidase activity"/>
    <property type="evidence" value="ECO:0007669"/>
    <property type="project" value="UniProtKB-EC"/>
</dbReference>
<protein>
    <recommendedName>
        <fullName evidence="2">N-acetylmuramoyl-L-alanine amidase</fullName>
        <ecNumber evidence="2">3.5.1.28</ecNumber>
    </recommendedName>
</protein>
<dbReference type="PANTHER" id="PTHR30404">
    <property type="entry name" value="N-ACETYLMURAMOYL-L-ALANINE AMIDASE"/>
    <property type="match status" value="1"/>
</dbReference>
<dbReference type="CDD" id="cd02696">
    <property type="entry name" value="MurNAc-LAA"/>
    <property type="match status" value="1"/>
</dbReference>
<dbReference type="Pfam" id="PF01520">
    <property type="entry name" value="Amidase_3"/>
    <property type="match status" value="1"/>
</dbReference>
<dbReference type="Proteomes" id="UP001610100">
    <property type="component" value="Unassembled WGS sequence"/>
</dbReference>
<dbReference type="InterPro" id="IPR050695">
    <property type="entry name" value="N-acetylmuramoyl_amidase_3"/>
</dbReference>
<dbReference type="InterPro" id="IPR002508">
    <property type="entry name" value="MurNAc-LAA_cat"/>
</dbReference>